<dbReference type="GO" id="GO:0016787">
    <property type="term" value="F:hydrolase activity"/>
    <property type="evidence" value="ECO:0007669"/>
    <property type="project" value="UniProtKB-KW"/>
</dbReference>
<dbReference type="InterPro" id="IPR002018">
    <property type="entry name" value="CarbesteraseB"/>
</dbReference>
<accession>A0A8J3XZL7</accession>
<sequence length="498" mass="52821">MIDRGVLVHTVSGTTRGDRKDDLAVFLGIPYAQPPVGALRFAAPRPPHTWDGVRDATDYGPPPPQSWPLPAAMPTGTEWLTLNVWSPDLGGARLPVLVWIHGGAYIAGASSDPMYDAAPIASHGLVVVTINYRVGVEGFAQIEGAPANRGLLDQIAALEWVKRNISAFGGDPERITVAGQSAGAGSIAALLTMPRAVGLFGRAITHSVPGACCTPALATDVTAALAARLGVSPTVAGLGSVDPQRIASAAGALMGDMPRYGKRWGRAAHWTMPFCPVLDGEVLPDTPWRALGNRGAVDIELLAGCNRDEFRLFMAMAGLLGKITEDHAEEALRNFAPSINGGRAYRAGYPDATAEGLFEIVHGDALFRMPTQRLAEAHSLTDGTAYLYELGWPSPAQGGILGACHSLDLPLLFGSFGSPAGRSVLGDQEPAAETLALAGQIRRAWTRFAVTGDPGWPAHRPDQRLTHTLHTTPATTPYPHEPSRRIWDGHDIEPFDLL</sequence>
<dbReference type="InterPro" id="IPR029058">
    <property type="entry name" value="AB_hydrolase_fold"/>
</dbReference>
<dbReference type="SUPFAM" id="SSF53474">
    <property type="entry name" value="alpha/beta-Hydrolases"/>
    <property type="match status" value="1"/>
</dbReference>
<evidence type="ECO:0000256" key="1">
    <source>
        <dbReference type="ARBA" id="ARBA00005964"/>
    </source>
</evidence>
<dbReference type="EC" id="3.1.1.-" evidence="3"/>
<gene>
    <name evidence="5" type="ORF">Pth03_64800</name>
</gene>
<protein>
    <recommendedName>
        <fullName evidence="3">Carboxylic ester hydrolase</fullName>
        <ecNumber evidence="3">3.1.1.-</ecNumber>
    </recommendedName>
</protein>
<evidence type="ECO:0000256" key="2">
    <source>
        <dbReference type="ARBA" id="ARBA00022801"/>
    </source>
</evidence>
<comment type="similarity">
    <text evidence="1 3">Belongs to the type-B carboxylesterase/lipase family.</text>
</comment>
<dbReference type="InterPro" id="IPR019826">
    <property type="entry name" value="Carboxylesterase_B_AS"/>
</dbReference>
<dbReference type="AlphaFoldDB" id="A0A8J3XZL7"/>
<evidence type="ECO:0000256" key="3">
    <source>
        <dbReference type="RuleBase" id="RU361235"/>
    </source>
</evidence>
<keyword evidence="6" id="KW-1185">Reference proteome</keyword>
<dbReference type="RefSeq" id="WP_203948200.1">
    <property type="nucleotide sequence ID" value="NZ_BOOR01000060.1"/>
</dbReference>
<comment type="caution">
    <text evidence="5">The sequence shown here is derived from an EMBL/GenBank/DDBJ whole genome shotgun (WGS) entry which is preliminary data.</text>
</comment>
<dbReference type="PANTHER" id="PTHR11559">
    <property type="entry name" value="CARBOXYLESTERASE"/>
    <property type="match status" value="1"/>
</dbReference>
<evidence type="ECO:0000313" key="6">
    <source>
        <dbReference type="Proteomes" id="UP000605992"/>
    </source>
</evidence>
<dbReference type="Pfam" id="PF00135">
    <property type="entry name" value="COesterase"/>
    <property type="match status" value="1"/>
</dbReference>
<dbReference type="Proteomes" id="UP000605992">
    <property type="component" value="Unassembled WGS sequence"/>
</dbReference>
<proteinExistence type="inferred from homology"/>
<dbReference type="Gene3D" id="3.40.50.1820">
    <property type="entry name" value="alpha/beta hydrolase"/>
    <property type="match status" value="1"/>
</dbReference>
<evidence type="ECO:0000259" key="4">
    <source>
        <dbReference type="Pfam" id="PF00135"/>
    </source>
</evidence>
<evidence type="ECO:0000313" key="5">
    <source>
        <dbReference type="EMBL" id="GII58091.1"/>
    </source>
</evidence>
<feature type="domain" description="Carboxylesterase type B" evidence="4">
    <location>
        <begin position="8"/>
        <end position="455"/>
    </location>
</feature>
<name>A0A8J3XZL7_9ACTN</name>
<dbReference type="EMBL" id="BOOR01000060">
    <property type="protein sequence ID" value="GII58091.1"/>
    <property type="molecule type" value="Genomic_DNA"/>
</dbReference>
<reference evidence="5" key="1">
    <citation type="submission" date="2021-01" db="EMBL/GenBank/DDBJ databases">
        <title>Whole genome shotgun sequence of Planotetraspora thailandica NBRC 104271.</title>
        <authorList>
            <person name="Komaki H."/>
            <person name="Tamura T."/>
        </authorList>
    </citation>
    <scope>NUCLEOTIDE SEQUENCE</scope>
    <source>
        <strain evidence="5">NBRC 104271</strain>
    </source>
</reference>
<dbReference type="PROSITE" id="PS00122">
    <property type="entry name" value="CARBOXYLESTERASE_B_1"/>
    <property type="match status" value="1"/>
</dbReference>
<dbReference type="InterPro" id="IPR050309">
    <property type="entry name" value="Type-B_Carboxylest/Lipase"/>
</dbReference>
<keyword evidence="2 3" id="KW-0378">Hydrolase</keyword>
<organism evidence="5 6">
    <name type="scientific">Planotetraspora thailandica</name>
    <dbReference type="NCBI Taxonomy" id="487172"/>
    <lineage>
        <taxon>Bacteria</taxon>
        <taxon>Bacillati</taxon>
        <taxon>Actinomycetota</taxon>
        <taxon>Actinomycetes</taxon>
        <taxon>Streptosporangiales</taxon>
        <taxon>Streptosporangiaceae</taxon>
        <taxon>Planotetraspora</taxon>
    </lineage>
</organism>